<dbReference type="EMBL" id="JBHMEZ010000011">
    <property type="protein sequence ID" value="MFB9053303.1"/>
    <property type="molecule type" value="Genomic_DNA"/>
</dbReference>
<dbReference type="InterPro" id="IPR020821">
    <property type="entry name" value="ENPP1-3/EXOG-like_nuc-like"/>
</dbReference>
<name>A0ABV5F2E3_9FLAO</name>
<keyword evidence="3" id="KW-0255">Endonuclease</keyword>
<proteinExistence type="predicted"/>
<keyword evidence="4" id="KW-1185">Reference proteome</keyword>
<evidence type="ECO:0000259" key="1">
    <source>
        <dbReference type="SMART" id="SM00477"/>
    </source>
</evidence>
<dbReference type="RefSeq" id="WP_382382478.1">
    <property type="nucleotide sequence ID" value="NZ_JBHMEZ010000011.1"/>
</dbReference>
<evidence type="ECO:0000313" key="4">
    <source>
        <dbReference type="Proteomes" id="UP001589605"/>
    </source>
</evidence>
<dbReference type="SUPFAM" id="SSF54060">
    <property type="entry name" value="His-Me finger endonucleases"/>
    <property type="match status" value="1"/>
</dbReference>
<dbReference type="InterPro" id="IPR040255">
    <property type="entry name" value="Non-specific_endonuclease"/>
</dbReference>
<dbReference type="PANTHER" id="PTHR13966">
    <property type="entry name" value="ENDONUCLEASE RELATED"/>
    <property type="match status" value="1"/>
</dbReference>
<dbReference type="InterPro" id="IPR044929">
    <property type="entry name" value="DNA/RNA_non-sp_Endonuclease_sf"/>
</dbReference>
<sequence length="272" mass="31249">MKKFLSIVGVLLIIGVYVYEQYLKTTDTNTVESPYSQEENLSRKKDNAYYLPSSTTGAVVYHNDYALSYSEQHEQAEWVAYLLKKSDIVYTKRKRPYFNEDKSVKTKSADWRSYKNSGYDKGHLCPAADRRKTVVSYNETFLTSNISPQNHDFNAGIWNELEQTVRTWAKSYNDVYVVTGGVLKGNLKTIGKDRVSVPNYFYKIIFKDQGDSSKMIGFIIPNKPNEDKKLQSYVVSIDKIEAETGIDFFSKLDDALEASLESSINTNGWRFR</sequence>
<reference evidence="3 4" key="1">
    <citation type="submission" date="2024-09" db="EMBL/GenBank/DDBJ databases">
        <authorList>
            <person name="Sun Q."/>
            <person name="Mori K."/>
        </authorList>
    </citation>
    <scope>NUCLEOTIDE SEQUENCE [LARGE SCALE GENOMIC DNA]</scope>
    <source>
        <strain evidence="3 4">CECT 8286</strain>
    </source>
</reference>
<protein>
    <submittedName>
        <fullName evidence="3">DNA/RNA non-specific endonuclease</fullName>
    </submittedName>
</protein>
<feature type="domain" description="ENPP1-3/EXOG-like endonuclease/phosphodiesterase" evidence="1">
    <location>
        <begin position="62"/>
        <end position="255"/>
    </location>
</feature>
<evidence type="ECO:0000259" key="2">
    <source>
        <dbReference type="SMART" id="SM00892"/>
    </source>
</evidence>
<dbReference type="Pfam" id="PF01223">
    <property type="entry name" value="Endonuclease_NS"/>
    <property type="match status" value="1"/>
</dbReference>
<dbReference type="PANTHER" id="PTHR13966:SF5">
    <property type="entry name" value="ENDONUCLEASE G, MITOCHONDRIAL"/>
    <property type="match status" value="1"/>
</dbReference>
<dbReference type="InterPro" id="IPR044925">
    <property type="entry name" value="His-Me_finger_sf"/>
</dbReference>
<dbReference type="InterPro" id="IPR001604">
    <property type="entry name" value="Endo_G_ENPP1-like_dom"/>
</dbReference>
<keyword evidence="3" id="KW-0378">Hydrolase</keyword>
<comment type="caution">
    <text evidence="3">The sequence shown here is derived from an EMBL/GenBank/DDBJ whole genome shotgun (WGS) entry which is preliminary data.</text>
</comment>
<dbReference type="SMART" id="SM00477">
    <property type="entry name" value="NUC"/>
    <property type="match status" value="1"/>
</dbReference>
<organism evidence="3 4">
    <name type="scientific">Formosa undariae</name>
    <dbReference type="NCBI Taxonomy" id="1325436"/>
    <lineage>
        <taxon>Bacteria</taxon>
        <taxon>Pseudomonadati</taxon>
        <taxon>Bacteroidota</taxon>
        <taxon>Flavobacteriia</taxon>
        <taxon>Flavobacteriales</taxon>
        <taxon>Flavobacteriaceae</taxon>
        <taxon>Formosa</taxon>
    </lineage>
</organism>
<dbReference type="SMART" id="SM00892">
    <property type="entry name" value="Endonuclease_NS"/>
    <property type="match status" value="1"/>
</dbReference>
<feature type="domain" description="DNA/RNA non-specific endonuclease/pyrophosphatase/phosphodiesterase" evidence="2">
    <location>
        <begin position="61"/>
        <end position="255"/>
    </location>
</feature>
<accession>A0ABV5F2E3</accession>
<gene>
    <name evidence="3" type="ORF">ACFFVB_09460</name>
</gene>
<dbReference type="GO" id="GO:0004519">
    <property type="term" value="F:endonuclease activity"/>
    <property type="evidence" value="ECO:0007669"/>
    <property type="project" value="UniProtKB-KW"/>
</dbReference>
<dbReference type="Gene3D" id="3.40.570.10">
    <property type="entry name" value="Extracellular Endonuclease, subunit A"/>
    <property type="match status" value="1"/>
</dbReference>
<dbReference type="Proteomes" id="UP001589605">
    <property type="component" value="Unassembled WGS sequence"/>
</dbReference>
<dbReference type="CDD" id="cd00091">
    <property type="entry name" value="NUC"/>
    <property type="match status" value="1"/>
</dbReference>
<keyword evidence="3" id="KW-0540">Nuclease</keyword>
<evidence type="ECO:0000313" key="3">
    <source>
        <dbReference type="EMBL" id="MFB9053303.1"/>
    </source>
</evidence>